<sequence length="282" mass="29476">MPLVCALVARRADAAVLAQHATASGDVQRAALKGLTTIEPDSGRRATFTADGHTFHYLLHGGLAFVAVADQAFGRDVPFEFLKRLAAAWDPQQLPCGARAPEEGTAAADADAGRLFGPALKREFEHCNAHPEELSRLAALHSKVEEVKSVMVQNVDQALQRGEALAGVELQAGALDNQAELFKKRGAELRGQMRAHSCKLKACLVFVVLVCFSVIAGIAVCFSANWRCLGGNDVYRAAAGAAPPQPPPQFADPPRVEAPGPEASALLGPPPAGGAAAGPGRP</sequence>
<evidence type="ECO:0000256" key="10">
    <source>
        <dbReference type="SAM" id="MobiDB-lite"/>
    </source>
</evidence>
<dbReference type="RefSeq" id="XP_013904578.1">
    <property type="nucleotide sequence ID" value="XM_014049124.1"/>
</dbReference>
<dbReference type="Gene3D" id="3.30.450.50">
    <property type="entry name" value="Longin domain"/>
    <property type="match status" value="1"/>
</dbReference>
<keyword evidence="5 11" id="KW-1133">Transmembrane helix</keyword>
<keyword evidence="3 11" id="KW-0812">Transmembrane</keyword>
<dbReference type="CDD" id="cd14824">
    <property type="entry name" value="Longin"/>
    <property type="match status" value="1"/>
</dbReference>
<keyword evidence="2" id="KW-0813">Transport</keyword>
<keyword evidence="6 11" id="KW-0472">Membrane</keyword>
<feature type="compositionally biased region" description="Low complexity" evidence="10">
    <location>
        <begin position="258"/>
        <end position="267"/>
    </location>
</feature>
<dbReference type="InterPro" id="IPR010908">
    <property type="entry name" value="Longin_dom"/>
</dbReference>
<dbReference type="InterPro" id="IPR042855">
    <property type="entry name" value="V_SNARE_CC"/>
</dbReference>
<dbReference type="OrthoDB" id="248747at2759"/>
<dbReference type="Gene3D" id="1.20.5.110">
    <property type="match status" value="1"/>
</dbReference>
<dbReference type="SUPFAM" id="SSF64356">
    <property type="entry name" value="SNARE-like"/>
    <property type="match status" value="1"/>
</dbReference>
<evidence type="ECO:0000256" key="1">
    <source>
        <dbReference type="ARBA" id="ARBA00008025"/>
    </source>
</evidence>
<dbReference type="Pfam" id="PF13774">
    <property type="entry name" value="Longin"/>
    <property type="match status" value="1"/>
</dbReference>
<protein>
    <submittedName>
        <fullName evidence="14">Vesicle-associated membrane protein</fullName>
    </submittedName>
</protein>
<dbReference type="GeneID" id="25735276"/>
<dbReference type="CDD" id="cd15843">
    <property type="entry name" value="R-SNARE"/>
    <property type="match status" value="1"/>
</dbReference>
<dbReference type="InterPro" id="IPR051097">
    <property type="entry name" value="Synaptobrevin-like_transport"/>
</dbReference>
<dbReference type="PANTHER" id="PTHR21136">
    <property type="entry name" value="SNARE PROTEINS"/>
    <property type="match status" value="1"/>
</dbReference>
<accession>A0A0D2LG92</accession>
<feature type="domain" description="V-SNARE coiled-coil homology" evidence="13">
    <location>
        <begin position="136"/>
        <end position="196"/>
    </location>
</feature>
<comment type="function">
    <text evidence="7">Involved in the targeting and/or fusion of transport vesicles to their target membrane.</text>
</comment>
<feature type="region of interest" description="Disordered" evidence="10">
    <location>
        <begin position="239"/>
        <end position="282"/>
    </location>
</feature>
<dbReference type="GO" id="GO:0012505">
    <property type="term" value="C:endomembrane system"/>
    <property type="evidence" value="ECO:0007669"/>
    <property type="project" value="UniProtKB-SubCell"/>
</dbReference>
<dbReference type="AlphaFoldDB" id="A0A0D2LG92"/>
<keyword evidence="4" id="KW-0653">Protein transport</keyword>
<evidence type="ECO:0000256" key="7">
    <source>
        <dbReference type="ARBA" id="ARBA00037493"/>
    </source>
</evidence>
<dbReference type="PANTHER" id="PTHR21136:SF168">
    <property type="entry name" value="VESICLE-ASSOCIATED MEMBRANE PROTEIN 9"/>
    <property type="match status" value="1"/>
</dbReference>
<dbReference type="PROSITE" id="PS50859">
    <property type="entry name" value="LONGIN"/>
    <property type="match status" value="1"/>
</dbReference>
<dbReference type="SUPFAM" id="SSF58038">
    <property type="entry name" value="SNARE fusion complex"/>
    <property type="match status" value="1"/>
</dbReference>
<keyword evidence="9" id="KW-0175">Coiled coil</keyword>
<evidence type="ECO:0000259" key="13">
    <source>
        <dbReference type="PROSITE" id="PS50892"/>
    </source>
</evidence>
<dbReference type="Pfam" id="PF00957">
    <property type="entry name" value="Synaptobrevin"/>
    <property type="match status" value="1"/>
</dbReference>
<organism evidence="14 15">
    <name type="scientific">Monoraphidium neglectum</name>
    <dbReference type="NCBI Taxonomy" id="145388"/>
    <lineage>
        <taxon>Eukaryota</taxon>
        <taxon>Viridiplantae</taxon>
        <taxon>Chlorophyta</taxon>
        <taxon>core chlorophytes</taxon>
        <taxon>Chlorophyceae</taxon>
        <taxon>CS clade</taxon>
        <taxon>Sphaeropleales</taxon>
        <taxon>Selenastraceae</taxon>
        <taxon>Monoraphidium</taxon>
    </lineage>
</organism>
<evidence type="ECO:0000259" key="12">
    <source>
        <dbReference type="PROSITE" id="PS50859"/>
    </source>
</evidence>
<feature type="domain" description="Longin" evidence="12">
    <location>
        <begin position="7"/>
        <end position="85"/>
    </location>
</feature>
<feature type="transmembrane region" description="Helical" evidence="11">
    <location>
        <begin position="204"/>
        <end position="226"/>
    </location>
</feature>
<dbReference type="PRINTS" id="PR00219">
    <property type="entry name" value="SYNAPTOBREVN"/>
</dbReference>
<reference evidence="14 15" key="1">
    <citation type="journal article" date="2013" name="BMC Genomics">
        <title>Reconstruction of the lipid metabolism for the microalga Monoraphidium neglectum from its genome sequence reveals characteristics suitable for biofuel production.</title>
        <authorList>
            <person name="Bogen C."/>
            <person name="Al-Dilaimi A."/>
            <person name="Albersmeier A."/>
            <person name="Wichmann J."/>
            <person name="Grundmann M."/>
            <person name="Rupp O."/>
            <person name="Lauersen K.J."/>
            <person name="Blifernez-Klassen O."/>
            <person name="Kalinowski J."/>
            <person name="Goesmann A."/>
            <person name="Mussgnug J.H."/>
            <person name="Kruse O."/>
        </authorList>
    </citation>
    <scope>NUCLEOTIDE SEQUENCE [LARGE SCALE GENOMIC DNA]</scope>
    <source>
        <strain evidence="14 15">SAG 48.87</strain>
    </source>
</reference>
<evidence type="ECO:0000256" key="4">
    <source>
        <dbReference type="ARBA" id="ARBA00022927"/>
    </source>
</evidence>
<name>A0A0D2LG92_9CHLO</name>
<dbReference type="GO" id="GO:0016020">
    <property type="term" value="C:membrane"/>
    <property type="evidence" value="ECO:0007669"/>
    <property type="project" value="InterPro"/>
</dbReference>
<dbReference type="KEGG" id="mng:MNEG_2398"/>
<dbReference type="EMBL" id="KK100490">
    <property type="protein sequence ID" value="KIZ05559.1"/>
    <property type="molecule type" value="Genomic_DNA"/>
</dbReference>
<keyword evidence="15" id="KW-1185">Reference proteome</keyword>
<dbReference type="InterPro" id="IPR011012">
    <property type="entry name" value="Longin-like_dom_sf"/>
</dbReference>
<dbReference type="InterPro" id="IPR001388">
    <property type="entry name" value="Synaptobrevin-like"/>
</dbReference>
<evidence type="ECO:0000256" key="6">
    <source>
        <dbReference type="ARBA" id="ARBA00023136"/>
    </source>
</evidence>
<dbReference type="Proteomes" id="UP000054498">
    <property type="component" value="Unassembled WGS sequence"/>
</dbReference>
<evidence type="ECO:0000256" key="9">
    <source>
        <dbReference type="PROSITE-ProRule" id="PRU00290"/>
    </source>
</evidence>
<proteinExistence type="inferred from homology"/>
<evidence type="ECO:0000313" key="14">
    <source>
        <dbReference type="EMBL" id="KIZ05559.1"/>
    </source>
</evidence>
<dbReference type="STRING" id="145388.A0A0D2LG92"/>
<dbReference type="PROSITE" id="PS50892">
    <property type="entry name" value="V_SNARE"/>
    <property type="match status" value="1"/>
</dbReference>
<comment type="subcellular location">
    <subcellularLocation>
        <location evidence="8">Endomembrane system</location>
        <topology evidence="8">Single-pass type IV membrane protein</topology>
    </subcellularLocation>
</comment>
<dbReference type="GO" id="GO:0005737">
    <property type="term" value="C:cytoplasm"/>
    <property type="evidence" value="ECO:0007669"/>
    <property type="project" value="UniProtKB-ARBA"/>
</dbReference>
<evidence type="ECO:0000256" key="11">
    <source>
        <dbReference type="SAM" id="Phobius"/>
    </source>
</evidence>
<dbReference type="GO" id="GO:0016192">
    <property type="term" value="P:vesicle-mediated transport"/>
    <property type="evidence" value="ECO:0007669"/>
    <property type="project" value="InterPro"/>
</dbReference>
<comment type="similarity">
    <text evidence="1">Belongs to the synaptobrevin family.</text>
</comment>
<evidence type="ECO:0000313" key="15">
    <source>
        <dbReference type="Proteomes" id="UP000054498"/>
    </source>
</evidence>
<evidence type="ECO:0000256" key="5">
    <source>
        <dbReference type="ARBA" id="ARBA00022989"/>
    </source>
</evidence>
<dbReference type="GO" id="GO:0015031">
    <property type="term" value="P:protein transport"/>
    <property type="evidence" value="ECO:0007669"/>
    <property type="project" value="UniProtKB-KW"/>
</dbReference>
<evidence type="ECO:0000256" key="8">
    <source>
        <dbReference type="ARBA" id="ARBA00046280"/>
    </source>
</evidence>
<gene>
    <name evidence="14" type="ORF">MNEG_2398</name>
</gene>
<evidence type="ECO:0000256" key="3">
    <source>
        <dbReference type="ARBA" id="ARBA00022692"/>
    </source>
</evidence>
<evidence type="ECO:0000256" key="2">
    <source>
        <dbReference type="ARBA" id="ARBA00022448"/>
    </source>
</evidence>
<dbReference type="SMART" id="SM01270">
    <property type="entry name" value="Longin"/>
    <property type="match status" value="1"/>
</dbReference>